<feature type="transmembrane region" description="Helical" evidence="10">
    <location>
        <begin position="12"/>
        <end position="34"/>
    </location>
</feature>
<keyword evidence="12" id="KW-1185">Reference proteome</keyword>
<evidence type="ECO:0000256" key="7">
    <source>
        <dbReference type="ARBA" id="ARBA00022989"/>
    </source>
</evidence>
<evidence type="ECO:0000256" key="8">
    <source>
        <dbReference type="ARBA" id="ARBA00023136"/>
    </source>
</evidence>
<comment type="subcellular location">
    <subcellularLocation>
        <location evidence="2 10">Cell membrane</location>
        <topology evidence="2 10">Multi-pass membrane protein</topology>
    </subcellularLocation>
</comment>
<gene>
    <name evidence="11" type="primary">prm1</name>
    <name evidence="11" type="ORF">SOMG_03048</name>
</gene>
<keyword evidence="6 10" id="KW-0184">Conjugation</keyword>
<comment type="caution">
    <text evidence="10">Lacks conserved residue(s) required for the propagation of feature annotation.</text>
</comment>
<feature type="transmembrane region" description="Helical" evidence="10">
    <location>
        <begin position="573"/>
        <end position="592"/>
    </location>
</feature>
<evidence type="ECO:0000256" key="4">
    <source>
        <dbReference type="ARBA" id="ARBA00022475"/>
    </source>
</evidence>
<feature type="transmembrane region" description="Helical" evidence="10">
    <location>
        <begin position="372"/>
        <end position="398"/>
    </location>
</feature>
<dbReference type="GeneID" id="80876528"/>
<comment type="function">
    <text evidence="1 10">Involved in cell fusion during mating by stabilizing the plasma membrane fusion event.</text>
</comment>
<name>A0AAF0AWT8_9SCHI</name>
<reference evidence="11 12" key="1">
    <citation type="journal article" date="2023" name="G3 (Bethesda)">
        <title>A high-quality reference genome for the fission yeast Schizosaccharomyces osmophilus.</title>
        <authorList>
            <person name="Jia G.S."/>
            <person name="Zhang W.C."/>
            <person name="Liang Y."/>
            <person name="Liu X.H."/>
            <person name="Rhind N."/>
            <person name="Pidoux A."/>
            <person name="Brysch-Herzberg M."/>
            <person name="Du L.L."/>
        </authorList>
    </citation>
    <scope>NUCLEOTIDE SEQUENCE [LARGE SCALE GENOMIC DNA]</scope>
    <source>
        <strain evidence="11 12">CBS 15793</strain>
    </source>
</reference>
<accession>A0AAF0AWT8</accession>
<evidence type="ECO:0000256" key="5">
    <source>
        <dbReference type="ARBA" id="ARBA00022692"/>
    </source>
</evidence>
<sequence length="699" mass="78283">MKNSYLGLKARLSQAWITPWTLCCLYIFLQFLLFNKSLQSKIEDASKSEAMAKNYSCQLMQEKVNSILNSPGMIANAVVKLTEKSINSTVDLLLSGLIDTIEAAEKTIFFFIEFTYGTYLCLLQLALNGALDAMVDVGEDIEHVVNSTLKTISDGMEDTISGFNSEIQKAESSFKKVASWLGEDVNLPNISIPQIQSLKNLSLPSYYDTKLESLRNSINFDHAINVTENAISGPLKLARYSILKEVGNFTFDSSSITQPKQAQYTVCSGDDTNSSSSVYTVLTTLKYVILISLVISIIGLIVVNAFYEAWKWYRLKRRASLIDEYIEKNMFEDTRDLVTYLESPLLWNLKRGISFLPVPAHLKFRLRWFISYIFYPPATILLFVGIASLCSCLCQLLALRKLSNLETSQSSFSNVSYQDMQHALQNISYEWSNSTNQAILANQNRINDGMFGSISNTALSLNNTLNVFMNEVNSTISSVFGDTILNKPVQNVMNCLLYHKIEDFEKVSTWIHNKSHIDFPLLHGDVLSEPINNQTLKGALASNSTFSQTTSSGLTKILNTLEGTVISEIKQSLLFIFLWLAVCALGLLALLADTVKLMVLKTYDFALSNILKKKAVITSPFNPLEFPVAEDRTPPPVPARTSAVYDFQNTAYNTNHFNDYSKKTPLSPADLAMDIPISPAFNSDIYFNTSCIEDDEKHR</sequence>
<dbReference type="RefSeq" id="XP_056037911.1">
    <property type="nucleotide sequence ID" value="XM_056181839.1"/>
</dbReference>
<dbReference type="InterPro" id="IPR026777">
    <property type="entry name" value="PRM1"/>
</dbReference>
<dbReference type="PANTHER" id="PTHR31030:SF1">
    <property type="entry name" value="PLASMA MEMBRANE FUSION PROTEIN PRM1"/>
    <property type="match status" value="1"/>
</dbReference>
<organism evidence="11 12">
    <name type="scientific">Schizosaccharomyces osmophilus</name>
    <dbReference type="NCBI Taxonomy" id="2545709"/>
    <lineage>
        <taxon>Eukaryota</taxon>
        <taxon>Fungi</taxon>
        <taxon>Dikarya</taxon>
        <taxon>Ascomycota</taxon>
        <taxon>Taphrinomycotina</taxon>
        <taxon>Schizosaccharomycetes</taxon>
        <taxon>Schizosaccharomycetales</taxon>
        <taxon>Schizosaccharomycetaceae</taxon>
        <taxon>Schizosaccharomyces</taxon>
    </lineage>
</organism>
<dbReference type="EMBL" id="CP115612">
    <property type="protein sequence ID" value="WBW73668.1"/>
    <property type="molecule type" value="Genomic_DNA"/>
</dbReference>
<keyword evidence="7 10" id="KW-1133">Transmembrane helix</keyword>
<evidence type="ECO:0000256" key="10">
    <source>
        <dbReference type="RuleBase" id="RU366035"/>
    </source>
</evidence>
<dbReference type="Proteomes" id="UP001212411">
    <property type="component" value="Chromosome 2"/>
</dbReference>
<dbReference type="PANTHER" id="PTHR31030">
    <property type="entry name" value="PLASMA MEMBRANE FUSION PROTEIN PRM1"/>
    <property type="match status" value="1"/>
</dbReference>
<keyword evidence="8 10" id="KW-0472">Membrane</keyword>
<comment type="similarity">
    <text evidence="3 10">Belongs to the PRM1 family.</text>
</comment>
<dbReference type="KEGG" id="som:SOMG_03048"/>
<evidence type="ECO:0000256" key="2">
    <source>
        <dbReference type="ARBA" id="ARBA00004651"/>
    </source>
</evidence>
<dbReference type="GO" id="GO:0005886">
    <property type="term" value="C:plasma membrane"/>
    <property type="evidence" value="ECO:0007669"/>
    <property type="project" value="UniProtKB-SubCell"/>
</dbReference>
<protein>
    <recommendedName>
        <fullName evidence="10">Plasma membrane fusion protein PRM1</fullName>
    </recommendedName>
</protein>
<keyword evidence="4 10" id="KW-1003">Cell membrane</keyword>
<keyword evidence="9" id="KW-0325">Glycoprotein</keyword>
<dbReference type="GO" id="GO:0032220">
    <property type="term" value="P:plasma membrane fusion involved in cytogamy"/>
    <property type="evidence" value="ECO:0007669"/>
    <property type="project" value="TreeGrafter"/>
</dbReference>
<evidence type="ECO:0000256" key="3">
    <source>
        <dbReference type="ARBA" id="ARBA00010780"/>
    </source>
</evidence>
<proteinExistence type="inferred from homology"/>
<evidence type="ECO:0000313" key="12">
    <source>
        <dbReference type="Proteomes" id="UP001212411"/>
    </source>
</evidence>
<dbReference type="GO" id="GO:0043332">
    <property type="term" value="C:mating projection tip"/>
    <property type="evidence" value="ECO:0007669"/>
    <property type="project" value="UniProtKB-UniRule"/>
</dbReference>
<evidence type="ECO:0000256" key="9">
    <source>
        <dbReference type="ARBA" id="ARBA00023180"/>
    </source>
</evidence>
<evidence type="ECO:0000313" key="11">
    <source>
        <dbReference type="EMBL" id="WBW73668.1"/>
    </source>
</evidence>
<evidence type="ECO:0000256" key="6">
    <source>
        <dbReference type="ARBA" id="ARBA00022971"/>
    </source>
</evidence>
<feature type="transmembrane region" description="Helical" evidence="10">
    <location>
        <begin position="287"/>
        <end position="307"/>
    </location>
</feature>
<dbReference type="AlphaFoldDB" id="A0AAF0AWT8"/>
<evidence type="ECO:0000256" key="1">
    <source>
        <dbReference type="ARBA" id="ARBA00002512"/>
    </source>
</evidence>
<keyword evidence="5 10" id="KW-0812">Transmembrane</keyword>